<dbReference type="InterPro" id="IPR031165">
    <property type="entry name" value="GNAT_YJDJ"/>
</dbReference>
<dbReference type="EMBL" id="FNVU01000009">
    <property type="protein sequence ID" value="SEG72644.1"/>
    <property type="molecule type" value="Genomic_DNA"/>
</dbReference>
<evidence type="ECO:0000313" key="2">
    <source>
        <dbReference type="EMBL" id="SEG72644.1"/>
    </source>
</evidence>
<dbReference type="PROSITE" id="PS51729">
    <property type="entry name" value="GNAT_YJDJ"/>
    <property type="match status" value="1"/>
</dbReference>
<dbReference type="PANTHER" id="PTHR31435:SF10">
    <property type="entry name" value="BSR4717 PROTEIN"/>
    <property type="match status" value="1"/>
</dbReference>
<dbReference type="RefSeq" id="WP_103887506.1">
    <property type="nucleotide sequence ID" value="NZ_FNVU01000009.1"/>
</dbReference>
<dbReference type="OrthoDB" id="5405911at2"/>
<evidence type="ECO:0000259" key="1">
    <source>
        <dbReference type="PROSITE" id="PS51729"/>
    </source>
</evidence>
<dbReference type="Gene3D" id="3.40.630.30">
    <property type="match status" value="1"/>
</dbReference>
<dbReference type="PANTHER" id="PTHR31435">
    <property type="entry name" value="PROTEIN NATD1"/>
    <property type="match status" value="1"/>
</dbReference>
<keyword evidence="3" id="KW-1185">Reference proteome</keyword>
<name>A0A1H6CI71_9ACTN</name>
<evidence type="ECO:0000313" key="3">
    <source>
        <dbReference type="Proteomes" id="UP000236754"/>
    </source>
</evidence>
<dbReference type="SUPFAM" id="SSF55729">
    <property type="entry name" value="Acyl-CoA N-acyltransferases (Nat)"/>
    <property type="match status" value="1"/>
</dbReference>
<dbReference type="Pfam" id="PF14542">
    <property type="entry name" value="Acetyltransf_CG"/>
    <property type="match status" value="1"/>
</dbReference>
<gene>
    <name evidence="2" type="ORF">SAMN05216223_10926</name>
</gene>
<dbReference type="InterPro" id="IPR016181">
    <property type="entry name" value="Acyl_CoA_acyltransferase"/>
</dbReference>
<reference evidence="2 3" key="1">
    <citation type="submission" date="2016-10" db="EMBL/GenBank/DDBJ databases">
        <authorList>
            <person name="de Groot N.N."/>
        </authorList>
    </citation>
    <scope>NUCLEOTIDE SEQUENCE [LARGE SCALE GENOMIC DNA]</scope>
    <source>
        <strain evidence="2 3">CGMCC 4.2023</strain>
    </source>
</reference>
<sequence>MEATPPDVTVRKDETTHLYEALIGDQVVGTLAYETTGGRFSLTHSYVDRDQRHRGIASAITRYALEDLSHGTSKIAVHCGFVADYVEAHPEWHAAVDINRSAFIATRTTRDTAGGH</sequence>
<proteinExistence type="predicted"/>
<feature type="domain" description="N-acetyltransferase" evidence="1">
    <location>
        <begin position="11"/>
        <end position="97"/>
    </location>
</feature>
<dbReference type="CDD" id="cd04301">
    <property type="entry name" value="NAT_SF"/>
    <property type="match status" value="1"/>
</dbReference>
<dbReference type="AlphaFoldDB" id="A0A1H6CI71"/>
<dbReference type="InterPro" id="IPR045057">
    <property type="entry name" value="Gcn5-rel_NAT"/>
</dbReference>
<organism evidence="2 3">
    <name type="scientific">Actinacidiphila yanglinensis</name>
    <dbReference type="NCBI Taxonomy" id="310779"/>
    <lineage>
        <taxon>Bacteria</taxon>
        <taxon>Bacillati</taxon>
        <taxon>Actinomycetota</taxon>
        <taxon>Actinomycetes</taxon>
        <taxon>Kitasatosporales</taxon>
        <taxon>Streptomycetaceae</taxon>
        <taxon>Actinacidiphila</taxon>
    </lineage>
</organism>
<protein>
    <recommendedName>
        <fullName evidence="1">N-acetyltransferase domain-containing protein</fullName>
    </recommendedName>
</protein>
<dbReference type="Proteomes" id="UP000236754">
    <property type="component" value="Unassembled WGS sequence"/>
</dbReference>
<accession>A0A1H6CI71</accession>